<evidence type="ECO:0000256" key="3">
    <source>
        <dbReference type="ARBA" id="ARBA00022942"/>
    </source>
</evidence>
<evidence type="ECO:0000256" key="2">
    <source>
        <dbReference type="ARBA" id="ARBA00022737"/>
    </source>
</evidence>
<dbReference type="SUPFAM" id="SSF50978">
    <property type="entry name" value="WD40 repeat-like"/>
    <property type="match status" value="1"/>
</dbReference>
<dbReference type="AlphaFoldDB" id="A0AAJ7C5Y9"/>
<organism evidence="6 7">
    <name type="scientific">Cephus cinctus</name>
    <name type="common">Wheat stem sawfly</name>
    <dbReference type="NCBI Taxonomy" id="211228"/>
    <lineage>
        <taxon>Eukaryota</taxon>
        <taxon>Metazoa</taxon>
        <taxon>Ecdysozoa</taxon>
        <taxon>Arthropoda</taxon>
        <taxon>Hexapoda</taxon>
        <taxon>Insecta</taxon>
        <taxon>Pterygota</taxon>
        <taxon>Neoptera</taxon>
        <taxon>Endopterygota</taxon>
        <taxon>Hymenoptera</taxon>
        <taxon>Cephoidea</taxon>
        <taxon>Cephidae</taxon>
        <taxon>Cephus</taxon>
    </lineage>
</organism>
<dbReference type="PROSITE" id="PS50294">
    <property type="entry name" value="WD_REPEATS_REGION"/>
    <property type="match status" value="1"/>
</dbReference>
<evidence type="ECO:0000256" key="5">
    <source>
        <dbReference type="PROSITE-ProRule" id="PRU00221"/>
    </source>
</evidence>
<keyword evidence="2" id="KW-0677">Repeat</keyword>
<feature type="repeat" description="WD" evidence="5">
    <location>
        <begin position="127"/>
        <end position="158"/>
    </location>
</feature>
<accession>A0AAJ7C5Y9</accession>
<dbReference type="Gene3D" id="2.130.10.10">
    <property type="entry name" value="YVTN repeat-like/Quinoprotein amine dehydrogenase"/>
    <property type="match status" value="2"/>
</dbReference>
<evidence type="ECO:0000313" key="6">
    <source>
        <dbReference type="Proteomes" id="UP000694920"/>
    </source>
</evidence>
<dbReference type="GeneID" id="107271327"/>
<protein>
    <submittedName>
        <fullName evidence="7">Proteasomal ATPase-associated factor 1</fullName>
    </submittedName>
</protein>
<dbReference type="RefSeq" id="XP_015602682.1">
    <property type="nucleotide sequence ID" value="XM_015747196.2"/>
</dbReference>
<keyword evidence="3" id="KW-0647">Proteasome</keyword>
<evidence type="ECO:0000313" key="7">
    <source>
        <dbReference type="RefSeq" id="XP_015602682.1"/>
    </source>
</evidence>
<dbReference type="InterPro" id="IPR036322">
    <property type="entry name" value="WD40_repeat_dom_sf"/>
</dbReference>
<dbReference type="KEGG" id="ccin:107271327"/>
<dbReference type="InterPro" id="IPR001680">
    <property type="entry name" value="WD40_rpt"/>
</dbReference>
<dbReference type="PANTHER" id="PTHR19857">
    <property type="entry name" value="MITOCHONDRIAL DIVISION PROTEIN 1-RELATED"/>
    <property type="match status" value="1"/>
</dbReference>
<dbReference type="InterPro" id="IPR015943">
    <property type="entry name" value="WD40/YVTN_repeat-like_dom_sf"/>
</dbReference>
<dbReference type="SMART" id="SM00320">
    <property type="entry name" value="WD40"/>
    <property type="match status" value="6"/>
</dbReference>
<gene>
    <name evidence="7" type="primary">LOC107271327</name>
</gene>
<dbReference type="PROSITE" id="PS00678">
    <property type="entry name" value="WD_REPEATS_1"/>
    <property type="match status" value="1"/>
</dbReference>
<dbReference type="PROSITE" id="PS50082">
    <property type="entry name" value="WD_REPEATS_2"/>
    <property type="match status" value="2"/>
</dbReference>
<sequence length="405" mass="44004">MASEDIVPFLSIQSDWNKCLRGRDKEAWISYKYRDQASVTGKLKLLDGKISCSEGFEILAYHGDSVTLKHIASGVITAFHAPVITFTVHDKACTSIDVSHGGLGVSAGSQGDLFIWETERGVIRCTLKGHIGDIYRCKFFPSGVVVLAGGADWRTRIWCAMTGQCPVTLGEHTGPVTDLAIIDRGKNIITTSKDGTARLWNVGESLCLGILCKLENTSITCCVLTSSNRLVLPPTKMEYSEKEVGTEDKILAIGGDDGLLLLIGVRARAELSRRTLDSPVTAVALINNEIIAVGLDNGEIHLISILDSKLTSIKIIHESNSPIKSLVTVREQVLLAGLGDGSCVGYEVQFLHHNTASVPRLQLTGSNFDPIYGIAWDGKSFVFTASRDGNIRKYKIENPKESLMK</sequence>
<name>A0AAJ7C5Y9_CEPCN</name>
<dbReference type="Pfam" id="PF00400">
    <property type="entry name" value="WD40"/>
    <property type="match status" value="2"/>
</dbReference>
<dbReference type="GO" id="GO:0000502">
    <property type="term" value="C:proteasome complex"/>
    <property type="evidence" value="ECO:0007669"/>
    <property type="project" value="UniProtKB-KW"/>
</dbReference>
<keyword evidence="6" id="KW-1185">Reference proteome</keyword>
<keyword evidence="1 5" id="KW-0853">WD repeat</keyword>
<dbReference type="InterPro" id="IPR051179">
    <property type="entry name" value="WD_repeat_multifunction"/>
</dbReference>
<dbReference type="Proteomes" id="UP000694920">
    <property type="component" value="Unplaced"/>
</dbReference>
<evidence type="ECO:0000256" key="1">
    <source>
        <dbReference type="ARBA" id="ARBA00022574"/>
    </source>
</evidence>
<reference evidence="7" key="1">
    <citation type="submission" date="2025-08" db="UniProtKB">
        <authorList>
            <consortium name="RefSeq"/>
        </authorList>
    </citation>
    <scope>IDENTIFICATION</scope>
</reference>
<evidence type="ECO:0000256" key="4">
    <source>
        <dbReference type="ARBA" id="ARBA00038321"/>
    </source>
</evidence>
<comment type="similarity">
    <text evidence="4">Belongs to the WD repeat PAAF1/RPN14 family.</text>
</comment>
<feature type="repeat" description="WD" evidence="5">
    <location>
        <begin position="169"/>
        <end position="202"/>
    </location>
</feature>
<proteinExistence type="inferred from homology"/>
<dbReference type="PANTHER" id="PTHR19857:SF19">
    <property type="entry name" value="26S PROTEASOME REGULATORY SUBUNIT RPN14"/>
    <property type="match status" value="1"/>
</dbReference>
<dbReference type="InterPro" id="IPR019775">
    <property type="entry name" value="WD40_repeat_CS"/>
</dbReference>